<evidence type="ECO:0000313" key="3">
    <source>
        <dbReference type="Proteomes" id="UP000620104"/>
    </source>
</evidence>
<gene>
    <name evidence="2" type="ORF">NliqN6_5441</name>
</gene>
<feature type="region of interest" description="Disordered" evidence="1">
    <location>
        <begin position="437"/>
        <end position="473"/>
    </location>
</feature>
<feature type="compositionally biased region" description="Acidic residues" evidence="1">
    <location>
        <begin position="137"/>
        <end position="158"/>
    </location>
</feature>
<dbReference type="AlphaFoldDB" id="A0A8H3TXR0"/>
<dbReference type="Proteomes" id="UP000620104">
    <property type="component" value="Unassembled WGS sequence"/>
</dbReference>
<keyword evidence="3" id="KW-1185">Reference proteome</keyword>
<name>A0A8H3TXR0_9TREE</name>
<dbReference type="OrthoDB" id="5598844at2759"/>
<feature type="compositionally biased region" description="Low complexity" evidence="1">
    <location>
        <begin position="92"/>
        <end position="104"/>
    </location>
</feature>
<comment type="caution">
    <text evidence="2">The sequence shown here is derived from an EMBL/GenBank/DDBJ whole genome shotgun (WGS) entry which is preliminary data.</text>
</comment>
<feature type="region of interest" description="Disordered" evidence="1">
    <location>
        <begin position="32"/>
        <end position="171"/>
    </location>
</feature>
<dbReference type="EMBL" id="BLZA01000035">
    <property type="protein sequence ID" value="GHJ89039.1"/>
    <property type="molecule type" value="Genomic_DNA"/>
</dbReference>
<reference evidence="2" key="1">
    <citation type="submission" date="2020-07" db="EMBL/GenBank/DDBJ databases">
        <title>Draft Genome Sequence of a Deep-Sea Yeast, Naganishia (Cryptococcus) liquefaciens strain N6.</title>
        <authorList>
            <person name="Han Y.W."/>
            <person name="Kajitani R."/>
            <person name="Morimoto H."/>
            <person name="Parhat M."/>
            <person name="Tsubouchi H."/>
            <person name="Bakenova O."/>
            <person name="Ogata M."/>
            <person name="Argunhan B."/>
            <person name="Aoki R."/>
            <person name="Kajiwara S."/>
            <person name="Itoh T."/>
            <person name="Iwasaki H."/>
        </authorList>
    </citation>
    <scope>NUCLEOTIDE SEQUENCE</scope>
    <source>
        <strain evidence="2">N6</strain>
    </source>
</reference>
<sequence>MSQRSRRTAASAARDAISTAARLQSALIAEQERERVGGGRRGLSKRVSYVEVPVDEVDPEGEGSDVEGSGGVEGDVVVDGQDDVGEELETGSISSEEAIASASRGRVRSRGRGRARGKGRVRGKARSASNSVQRTNEDEEDDEAEAEVDGAEDDDEAAPDGGTPSRQVNSGKVKYHKVKGVTYEVIDDEIEMEEDPRGEQKIDAKGRLLGGREYKVWTLHSQSEGDPERIYALSIDVARAVGFADSSFLLRRLPLLVKIQMSDADKEQAADAGRITMSMKSRLVTMIPMRNVFKYLGAKIVKNGRYVTDDYYEEVAREECAEKGIEPGTLVPDKPFLVETDSNVLDARQPERSVGAPFYVPGGPTTHWGGAGWNPWYGAGMGNKRARLQGMGLTRDNWMWRMASEAREREKEIRLLREERLQDFAGERLSVYAEQQVGEDTKGASAVKSVEPDQETLPEDQRPAPLRPIADDTAGIFDRDPAFRKVYRRQTGSKVFDPALFIAGAINLGQIVVETETETASRKRKRAVPIKAGEYRGFYEPHTNIPHVRQDLQPTRATMEKTALLPQVETKRRRMKWDPEYTFASTMTLRRIGPSAAAIYSLDYAFSGSDEGAAEIAARERQVREAVEWDRQRQIGPAR</sequence>
<evidence type="ECO:0000313" key="2">
    <source>
        <dbReference type="EMBL" id="GHJ89039.1"/>
    </source>
</evidence>
<feature type="compositionally biased region" description="Acidic residues" evidence="1">
    <location>
        <begin position="53"/>
        <end position="65"/>
    </location>
</feature>
<proteinExistence type="predicted"/>
<dbReference type="Pfam" id="PF08624">
    <property type="entry name" value="CRC_subunit"/>
    <property type="match status" value="1"/>
</dbReference>
<feature type="compositionally biased region" description="Acidic residues" evidence="1">
    <location>
        <begin position="80"/>
        <end position="89"/>
    </location>
</feature>
<accession>A0A8H3TXR0</accession>
<feature type="compositionally biased region" description="Basic residues" evidence="1">
    <location>
        <begin position="105"/>
        <end position="125"/>
    </location>
</feature>
<protein>
    <submittedName>
        <fullName evidence="2">Uncharacterized protein</fullName>
    </submittedName>
</protein>
<evidence type="ECO:0000256" key="1">
    <source>
        <dbReference type="SAM" id="MobiDB-lite"/>
    </source>
</evidence>
<organism evidence="2 3">
    <name type="scientific">Naganishia liquefaciens</name>
    <dbReference type="NCBI Taxonomy" id="104408"/>
    <lineage>
        <taxon>Eukaryota</taxon>
        <taxon>Fungi</taxon>
        <taxon>Dikarya</taxon>
        <taxon>Basidiomycota</taxon>
        <taxon>Agaricomycotina</taxon>
        <taxon>Tremellomycetes</taxon>
        <taxon>Filobasidiales</taxon>
        <taxon>Filobasidiaceae</taxon>
        <taxon>Naganishia</taxon>
    </lineage>
</organism>
<dbReference type="InterPro" id="IPR013933">
    <property type="entry name" value="CRC_Rsc7/Swp82"/>
</dbReference>